<protein>
    <submittedName>
        <fullName evidence="1">Haloacid dehalogenase-like hydrolase</fullName>
    </submittedName>
</protein>
<dbReference type="InterPro" id="IPR023198">
    <property type="entry name" value="PGP-like_dom2"/>
</dbReference>
<dbReference type="NCBIfam" id="TIGR01509">
    <property type="entry name" value="HAD-SF-IA-v3"/>
    <property type="match status" value="1"/>
</dbReference>
<dbReference type="PANTHER" id="PTHR18901">
    <property type="entry name" value="2-DEOXYGLUCOSE-6-PHOSPHATE PHOSPHATASE 2"/>
    <property type="match status" value="1"/>
</dbReference>
<organism evidence="1 2">
    <name type="scientific">Nesidiocoris tenuis</name>
    <dbReference type="NCBI Taxonomy" id="355587"/>
    <lineage>
        <taxon>Eukaryota</taxon>
        <taxon>Metazoa</taxon>
        <taxon>Ecdysozoa</taxon>
        <taxon>Arthropoda</taxon>
        <taxon>Hexapoda</taxon>
        <taxon>Insecta</taxon>
        <taxon>Pterygota</taxon>
        <taxon>Neoptera</taxon>
        <taxon>Paraneoptera</taxon>
        <taxon>Hemiptera</taxon>
        <taxon>Heteroptera</taxon>
        <taxon>Panheteroptera</taxon>
        <taxon>Cimicomorpha</taxon>
        <taxon>Miridae</taxon>
        <taxon>Dicyphina</taxon>
        <taxon>Nesidiocoris</taxon>
    </lineage>
</organism>
<sequence length="319" mass="35696">MHRTIAKLRGSLISGIPRRWNSSGDLYGDEKDLCKKPPKKIGNLVIDEEEEGIYTCRPRNRKGQEKKRPNCWSGKKGLLVKKHSPVTHVIFNLDGVVLDSEKLNHEAHAMYLSRFKKPFPNELKMLTSGLSEHGAARVLIRELNLNEALPGITEAVYAQGFRQRFRGLIKRIKLMPGVNDLICHLHHSKVPIALASSNTETMFNLKARCYPNLMDRFCHVTLRTDPEVTKGKPYPDIMKVSIRKFKHPPANPQSVLAIEDSIAGARAAKAAGMQVLMIPSRPIPADIATQEADMVVQKLADADLADFSLPAYPQGVYYS</sequence>
<dbReference type="Gene3D" id="3.40.50.1000">
    <property type="entry name" value="HAD superfamily/HAD-like"/>
    <property type="match status" value="1"/>
</dbReference>
<gene>
    <name evidence="1" type="ORF">NTJ_09315</name>
</gene>
<dbReference type="PANTHER" id="PTHR18901:SF38">
    <property type="entry name" value="PSEUDOURIDINE-5'-PHOSPHATASE"/>
    <property type="match status" value="1"/>
</dbReference>
<dbReference type="EMBL" id="AP028915">
    <property type="protein sequence ID" value="BES96504.1"/>
    <property type="molecule type" value="Genomic_DNA"/>
</dbReference>
<dbReference type="Gene3D" id="1.10.150.240">
    <property type="entry name" value="Putative phosphatase, domain 2"/>
    <property type="match status" value="1"/>
</dbReference>
<dbReference type="InterPro" id="IPR036412">
    <property type="entry name" value="HAD-like_sf"/>
</dbReference>
<evidence type="ECO:0000313" key="1">
    <source>
        <dbReference type="EMBL" id="BES96504.1"/>
    </source>
</evidence>
<accession>A0ABN7AWD5</accession>
<reference evidence="1 2" key="1">
    <citation type="submission" date="2023-09" db="EMBL/GenBank/DDBJ databases">
        <title>Nesidiocoris tenuis whole genome shotgun sequence.</title>
        <authorList>
            <person name="Shibata T."/>
            <person name="Shimoda M."/>
            <person name="Kobayashi T."/>
            <person name="Uehara T."/>
        </authorList>
    </citation>
    <scope>NUCLEOTIDE SEQUENCE [LARGE SCALE GENOMIC DNA]</scope>
    <source>
        <strain evidence="1 2">Japan</strain>
    </source>
</reference>
<dbReference type="Proteomes" id="UP001307889">
    <property type="component" value="Chromosome 7"/>
</dbReference>
<dbReference type="SUPFAM" id="SSF56784">
    <property type="entry name" value="HAD-like"/>
    <property type="match status" value="1"/>
</dbReference>
<proteinExistence type="predicted"/>
<dbReference type="InterPro" id="IPR006439">
    <property type="entry name" value="HAD-SF_hydro_IA"/>
</dbReference>
<keyword evidence="2" id="KW-1185">Reference proteome</keyword>
<evidence type="ECO:0000313" key="2">
    <source>
        <dbReference type="Proteomes" id="UP001307889"/>
    </source>
</evidence>
<dbReference type="Pfam" id="PF00702">
    <property type="entry name" value="Hydrolase"/>
    <property type="match status" value="1"/>
</dbReference>
<dbReference type="InterPro" id="IPR023214">
    <property type="entry name" value="HAD_sf"/>
</dbReference>
<name>A0ABN7AWD5_9HEMI</name>